<name>A0A0D2GF94_9BACT</name>
<comment type="caution">
    <text evidence="10">The sequence shown here is derived from an EMBL/GenBank/DDBJ whole genome shotgun (WGS) entry which is preliminary data.</text>
</comment>
<dbReference type="GO" id="GO:0005829">
    <property type="term" value="C:cytosol"/>
    <property type="evidence" value="ECO:0007669"/>
    <property type="project" value="TreeGrafter"/>
</dbReference>
<evidence type="ECO:0000259" key="8">
    <source>
        <dbReference type="PROSITE" id="PS50851"/>
    </source>
</evidence>
<protein>
    <recommendedName>
        <fullName evidence="2">Chemotaxis protein CheW</fullName>
    </recommendedName>
</protein>
<dbReference type="InterPro" id="IPR008207">
    <property type="entry name" value="Sig_transdc_His_kin_Hpt_dom"/>
</dbReference>
<evidence type="ECO:0000256" key="3">
    <source>
        <dbReference type="ARBA" id="ARBA00022490"/>
    </source>
</evidence>
<dbReference type="Gene3D" id="2.40.50.180">
    <property type="entry name" value="CheA-289, Domain 4"/>
    <property type="match status" value="1"/>
</dbReference>
<evidence type="ECO:0000256" key="4">
    <source>
        <dbReference type="ARBA" id="ARBA00022553"/>
    </source>
</evidence>
<dbReference type="Gene3D" id="1.20.120.160">
    <property type="entry name" value="HPT domain"/>
    <property type="match status" value="1"/>
</dbReference>
<feature type="domain" description="HPt" evidence="9">
    <location>
        <begin position="1"/>
        <end position="107"/>
    </location>
</feature>
<evidence type="ECO:0000256" key="6">
    <source>
        <dbReference type="ARBA" id="ARBA00022777"/>
    </source>
</evidence>
<dbReference type="GO" id="GO:0004672">
    <property type="term" value="F:protein kinase activity"/>
    <property type="evidence" value="ECO:0007669"/>
    <property type="project" value="UniProtKB-ARBA"/>
</dbReference>
<dbReference type="PANTHER" id="PTHR22617">
    <property type="entry name" value="CHEMOTAXIS SENSOR HISTIDINE KINASE-RELATED"/>
    <property type="match status" value="1"/>
</dbReference>
<gene>
    <name evidence="10" type="ORF">X474_11085</name>
</gene>
<comment type="subcellular location">
    <subcellularLocation>
        <location evidence="1">Cytoplasm</location>
    </subcellularLocation>
</comment>
<dbReference type="InParanoid" id="A0A0D2GF94"/>
<dbReference type="OrthoDB" id="2079555at2"/>
<dbReference type="SUPFAM" id="SSF47226">
    <property type="entry name" value="Histidine-containing phosphotransfer domain, HPT domain"/>
    <property type="match status" value="1"/>
</dbReference>
<keyword evidence="3" id="KW-0963">Cytoplasm</keyword>
<dbReference type="STRING" id="1429043.X474_11085"/>
<evidence type="ECO:0000313" key="10">
    <source>
        <dbReference type="EMBL" id="KIX13587.1"/>
    </source>
</evidence>
<reference evidence="10 11" key="1">
    <citation type="submission" date="2013-11" db="EMBL/GenBank/DDBJ databases">
        <title>Metagenomic analysis of a methanogenic consortium involved in long chain n-alkane degradation.</title>
        <authorList>
            <person name="Davidova I.A."/>
            <person name="Callaghan A.V."/>
            <person name="Wawrik B."/>
            <person name="Pruitt S."/>
            <person name="Marks C."/>
            <person name="Duncan K.E."/>
            <person name="Suflita J.M."/>
        </authorList>
    </citation>
    <scope>NUCLEOTIDE SEQUENCE [LARGE SCALE GENOMIC DNA]</scope>
    <source>
        <strain evidence="10 11">SPR</strain>
    </source>
</reference>
<dbReference type="SMART" id="SM00073">
    <property type="entry name" value="HPT"/>
    <property type="match status" value="1"/>
</dbReference>
<dbReference type="InterPro" id="IPR036061">
    <property type="entry name" value="CheW-like_dom_sf"/>
</dbReference>
<feature type="domain" description="CheW-like" evidence="8">
    <location>
        <begin position="322"/>
        <end position="460"/>
    </location>
</feature>
<dbReference type="RefSeq" id="WP_082464285.1">
    <property type="nucleotide sequence ID" value="NZ_AZAC01000014.1"/>
</dbReference>
<dbReference type="PANTHER" id="PTHR22617:SF45">
    <property type="entry name" value="CHEMOTAXIS PROTEIN CHEW"/>
    <property type="match status" value="1"/>
</dbReference>
<dbReference type="Proteomes" id="UP000032233">
    <property type="component" value="Unassembled WGS sequence"/>
</dbReference>
<evidence type="ECO:0000313" key="11">
    <source>
        <dbReference type="Proteomes" id="UP000032233"/>
    </source>
</evidence>
<dbReference type="GO" id="GO:0006935">
    <property type="term" value="P:chemotaxis"/>
    <property type="evidence" value="ECO:0007669"/>
    <property type="project" value="InterPro"/>
</dbReference>
<accession>A0A0D2GF94</accession>
<dbReference type="InterPro" id="IPR002545">
    <property type="entry name" value="CheW-lke_dom"/>
</dbReference>
<dbReference type="Pfam" id="PF01584">
    <property type="entry name" value="CheW"/>
    <property type="match status" value="1"/>
</dbReference>
<organism evidence="10 11">
    <name type="scientific">Dethiosulfatarculus sandiegensis</name>
    <dbReference type="NCBI Taxonomy" id="1429043"/>
    <lineage>
        <taxon>Bacteria</taxon>
        <taxon>Pseudomonadati</taxon>
        <taxon>Thermodesulfobacteriota</taxon>
        <taxon>Desulfarculia</taxon>
        <taxon>Desulfarculales</taxon>
        <taxon>Desulfarculaceae</taxon>
        <taxon>Dethiosulfatarculus</taxon>
    </lineage>
</organism>
<keyword evidence="5" id="KW-0808">Transferase</keyword>
<dbReference type="CDD" id="cd00088">
    <property type="entry name" value="HPT"/>
    <property type="match status" value="1"/>
</dbReference>
<sequence length="460" mass="49986">MGDFDDMIPEFVAESTELLETVESGLLNLESGEITEDTIHTIFRAIHSIKGGAGFVGLSKIENLAHKMEDILNLIRNGDLVADQPITDSLLQALDVLNYLFEHVEGEEDVDVQAPIRALDAALNSGVSQDVKESMGKKGTPSAEAGLPPFDISAYTLEKKLSQGNVYNVRLNMSQIEDRGLTPLQLVNEMLSMGEILDSHLDLPEGEKEIQPRFDILYFTVLETDLLEAALMIDASDIRAINMADFGMEETPEPAVAKPEPEPILQEPAPVTQAAAPMQEVFVEPEILSPQSGAGVGRQPEQNSALVLAEEAEPASEAQVKGGEYLTFTLGKETYGVDILTVQEIIGMPNVSRLPNSPQYVLGVMNLRGMVAPVLDLRLKLALEANEDNEPVVMVVKVGARTLGVVVDGVEDVVEFNEESVQETPNFTGPIQKEHIKGLSRHEGVMVILLDLELLLGMDG</sequence>
<keyword evidence="6" id="KW-0418">Kinase</keyword>
<dbReference type="AlphaFoldDB" id="A0A0D2GF94"/>
<dbReference type="EMBL" id="AZAC01000014">
    <property type="protein sequence ID" value="KIX13587.1"/>
    <property type="molecule type" value="Genomic_DNA"/>
</dbReference>
<dbReference type="GO" id="GO:0000160">
    <property type="term" value="P:phosphorelay signal transduction system"/>
    <property type="evidence" value="ECO:0007669"/>
    <property type="project" value="InterPro"/>
</dbReference>
<dbReference type="Gene3D" id="2.30.30.40">
    <property type="entry name" value="SH3 Domains"/>
    <property type="match status" value="1"/>
</dbReference>
<dbReference type="PATRIC" id="fig|1429043.3.peg.2359"/>
<dbReference type="Pfam" id="PF01627">
    <property type="entry name" value="Hpt"/>
    <property type="match status" value="1"/>
</dbReference>
<keyword evidence="11" id="KW-1185">Reference proteome</keyword>
<evidence type="ECO:0000256" key="2">
    <source>
        <dbReference type="ARBA" id="ARBA00021483"/>
    </source>
</evidence>
<dbReference type="PROSITE" id="PS50894">
    <property type="entry name" value="HPT"/>
    <property type="match status" value="1"/>
</dbReference>
<evidence type="ECO:0000259" key="9">
    <source>
        <dbReference type="PROSITE" id="PS50894"/>
    </source>
</evidence>
<feature type="modified residue" description="Phosphohistidine" evidence="7">
    <location>
        <position position="47"/>
    </location>
</feature>
<keyword evidence="4 7" id="KW-0597">Phosphoprotein</keyword>
<dbReference type="SMART" id="SM00260">
    <property type="entry name" value="CheW"/>
    <property type="match status" value="1"/>
</dbReference>
<dbReference type="PROSITE" id="PS50851">
    <property type="entry name" value="CHEW"/>
    <property type="match status" value="1"/>
</dbReference>
<dbReference type="SUPFAM" id="SSF50341">
    <property type="entry name" value="CheW-like"/>
    <property type="match status" value="1"/>
</dbReference>
<evidence type="ECO:0000256" key="1">
    <source>
        <dbReference type="ARBA" id="ARBA00004496"/>
    </source>
</evidence>
<dbReference type="InterPro" id="IPR039315">
    <property type="entry name" value="CheW"/>
</dbReference>
<evidence type="ECO:0000256" key="5">
    <source>
        <dbReference type="ARBA" id="ARBA00022679"/>
    </source>
</evidence>
<proteinExistence type="predicted"/>
<evidence type="ECO:0000256" key="7">
    <source>
        <dbReference type="PROSITE-ProRule" id="PRU00110"/>
    </source>
</evidence>
<dbReference type="InterPro" id="IPR036641">
    <property type="entry name" value="HPT_dom_sf"/>
</dbReference>